<dbReference type="KEGG" id="vmo:VMUT_1820"/>
<name>F0QVB9_VULM7</name>
<dbReference type="EMBL" id="CP002529">
    <property type="protein sequence ID" value="ADY02021.1"/>
    <property type="molecule type" value="Genomic_DNA"/>
</dbReference>
<organism evidence="2 3">
    <name type="scientific">Vulcanisaeta moutnovskia (strain 768-28)</name>
    <dbReference type="NCBI Taxonomy" id="985053"/>
    <lineage>
        <taxon>Archaea</taxon>
        <taxon>Thermoproteota</taxon>
        <taxon>Thermoprotei</taxon>
        <taxon>Thermoproteales</taxon>
        <taxon>Thermoproteaceae</taxon>
        <taxon>Vulcanisaeta</taxon>
    </lineage>
</organism>
<evidence type="ECO:0000313" key="3">
    <source>
        <dbReference type="Proteomes" id="UP000007485"/>
    </source>
</evidence>
<dbReference type="InterPro" id="IPR011604">
    <property type="entry name" value="PDDEXK-like_dom_sf"/>
</dbReference>
<dbReference type="Proteomes" id="UP000007485">
    <property type="component" value="Chromosome"/>
</dbReference>
<evidence type="ECO:0000256" key="1">
    <source>
        <dbReference type="ARBA" id="ARBA00001936"/>
    </source>
</evidence>
<evidence type="ECO:0000313" key="2">
    <source>
        <dbReference type="EMBL" id="ADY02021.1"/>
    </source>
</evidence>
<comment type="cofactor">
    <cofactor evidence="1">
        <name>Mn(2+)</name>
        <dbReference type="ChEBI" id="CHEBI:29035"/>
    </cofactor>
</comment>
<reference evidence="2 3" key="1">
    <citation type="journal article" date="2011" name="J. Bacteriol.">
        <title>Complete genome sequence of 'Vulcanisaeta moutnovskia' strain 768-28, a novel member of the hyperthermophilic crenarchaeal genus vulcanisaeta.</title>
        <authorList>
            <person name="Gumerov V.M."/>
            <person name="Mardanov A.V."/>
            <person name="Beletsky A.V."/>
            <person name="Prokofeva M.I."/>
            <person name="Bonch-Osmolovskaya E.A."/>
            <person name="Ravin N.V."/>
            <person name="Skryabin K.G."/>
        </authorList>
    </citation>
    <scope>NUCLEOTIDE SEQUENCE [LARGE SCALE GENOMIC DNA]</scope>
    <source>
        <strain evidence="2 3">768-28</strain>
    </source>
</reference>
<accession>F0QVB9</accession>
<dbReference type="OrthoDB" id="26743at2157"/>
<protein>
    <submittedName>
        <fullName evidence="2">CRISPR-associated protein Cas4</fullName>
    </submittedName>
</protein>
<dbReference type="RefSeq" id="WP_013605183.1">
    <property type="nucleotide sequence ID" value="NC_015151.1"/>
</dbReference>
<sequence>MVGNSMIRFSRDYVTVSEIAQQLYCEYKLHLSVVEGRVQTPSMEMGIIIHDEVFKGRRVSTEEFLNVVKSSEIVIATLPLIANISGITVLGIPDAVVFMGGIAKAVIELKTSNKWLDRLFDNEYVQAQLYAYLINKMGLGKDPLVIVIKTKRDINITEKLRRNILSMAVKYLMNSVEFPAKVRFRDFIVYINEFDRSIEVHLKWALDYWLMRREPKASPSLGKCAVCEFNNKCPFKSFVQE</sequence>
<dbReference type="AlphaFoldDB" id="F0QVB9"/>
<keyword evidence="3" id="KW-1185">Reference proteome</keyword>
<proteinExistence type="predicted"/>
<dbReference type="STRING" id="985053.VMUT_1820"/>
<dbReference type="HOGENOM" id="CLU_968385_0_0_2"/>
<gene>
    <name evidence="2" type="ordered locus">VMUT_1820</name>
</gene>
<dbReference type="GeneID" id="10289472"/>
<dbReference type="Gene3D" id="3.90.320.10">
    <property type="match status" value="1"/>
</dbReference>
<dbReference type="eggNOG" id="arCOG06102">
    <property type="taxonomic scope" value="Archaea"/>
</dbReference>